<evidence type="ECO:0000259" key="2">
    <source>
        <dbReference type="Pfam" id="PF00534"/>
    </source>
</evidence>
<dbReference type="EMBL" id="FNCP01000024">
    <property type="protein sequence ID" value="SDI00482.1"/>
    <property type="molecule type" value="Genomic_DNA"/>
</dbReference>
<dbReference type="SUPFAM" id="SSF53756">
    <property type="entry name" value="UDP-Glycosyltransferase/glycogen phosphorylase"/>
    <property type="match status" value="1"/>
</dbReference>
<evidence type="ECO:0000259" key="3">
    <source>
        <dbReference type="Pfam" id="PF13439"/>
    </source>
</evidence>
<keyword evidence="1" id="KW-1133">Transmembrane helix</keyword>
<evidence type="ECO:0000313" key="5">
    <source>
        <dbReference type="Proteomes" id="UP000198656"/>
    </source>
</evidence>
<keyword evidence="1" id="KW-0812">Transmembrane</keyword>
<dbReference type="STRING" id="1121419.SAMN05443529_12419"/>
<dbReference type="OrthoDB" id="9762705at2"/>
<dbReference type="PANTHER" id="PTHR12526">
    <property type="entry name" value="GLYCOSYLTRANSFERASE"/>
    <property type="match status" value="1"/>
</dbReference>
<protein>
    <submittedName>
        <fullName evidence="4">Glycosyltransferase involved in cell wall bisynthesis</fullName>
    </submittedName>
</protein>
<gene>
    <name evidence="4" type="ORF">SAMN05443529_12419</name>
</gene>
<accession>A0A1G8H1C2</accession>
<sequence>MNRNPQDSLKKTPLSLYIPSLAGGGAEKITVNLANCFAAQGLKVDLVVSDLKGPLLKDISDKIRIIDLRSSRVIFSLIPLVIYLARNKPRAILSSLNYANVIVIISSLLANFLAKAKTRVYVAEHSTLSQTLLHPPNFRTKFLPLLMKHTYKLADGIITVSKGVAADLAKIIGIPPSKIFVIYNPVFNKNVIFKKMETPDHPWFKPGSPPVILGVGRLHPAKDFSCLIKAFKALREELDVKLVILGEGEERSKLELLINDLGLQDEIDLPGFVRNPYEYMDHSSVFVLSSQWEGLPTVLIEALACGLPIVSTDCPSGPREILEDGKYGLLVRVGDELSLTKALSDILTNKVGIEKIPAETLMTYEYETAANQYLKLLIGESI</sequence>
<organism evidence="4 5">
    <name type="scientific">Desulfosporosinus hippei DSM 8344</name>
    <dbReference type="NCBI Taxonomy" id="1121419"/>
    <lineage>
        <taxon>Bacteria</taxon>
        <taxon>Bacillati</taxon>
        <taxon>Bacillota</taxon>
        <taxon>Clostridia</taxon>
        <taxon>Eubacteriales</taxon>
        <taxon>Desulfitobacteriaceae</taxon>
        <taxon>Desulfosporosinus</taxon>
    </lineage>
</organism>
<dbReference type="InterPro" id="IPR028098">
    <property type="entry name" value="Glyco_trans_4-like_N"/>
</dbReference>
<proteinExistence type="predicted"/>
<keyword evidence="4" id="KW-0808">Transferase</keyword>
<evidence type="ECO:0000313" key="4">
    <source>
        <dbReference type="EMBL" id="SDI00482.1"/>
    </source>
</evidence>
<dbReference type="CDD" id="cd03811">
    <property type="entry name" value="GT4_GT28_WabH-like"/>
    <property type="match status" value="1"/>
</dbReference>
<evidence type="ECO:0000256" key="1">
    <source>
        <dbReference type="SAM" id="Phobius"/>
    </source>
</evidence>
<reference evidence="5" key="1">
    <citation type="submission" date="2016-10" db="EMBL/GenBank/DDBJ databases">
        <authorList>
            <person name="Varghese N."/>
            <person name="Submissions S."/>
        </authorList>
    </citation>
    <scope>NUCLEOTIDE SEQUENCE [LARGE SCALE GENOMIC DNA]</scope>
    <source>
        <strain evidence="5">DSM 8344</strain>
    </source>
</reference>
<keyword evidence="1" id="KW-0472">Membrane</keyword>
<dbReference type="Pfam" id="PF00534">
    <property type="entry name" value="Glycos_transf_1"/>
    <property type="match status" value="1"/>
</dbReference>
<dbReference type="AlphaFoldDB" id="A0A1G8H1C2"/>
<name>A0A1G8H1C2_9FIRM</name>
<dbReference type="Proteomes" id="UP000198656">
    <property type="component" value="Unassembled WGS sequence"/>
</dbReference>
<feature type="domain" description="Glycosyl transferase family 1" evidence="2">
    <location>
        <begin position="204"/>
        <end position="350"/>
    </location>
</feature>
<feature type="transmembrane region" description="Helical" evidence="1">
    <location>
        <begin position="91"/>
        <end position="114"/>
    </location>
</feature>
<feature type="domain" description="Glycosyltransferase subfamily 4-like N-terminal" evidence="3">
    <location>
        <begin position="24"/>
        <end position="186"/>
    </location>
</feature>
<dbReference type="RefSeq" id="WP_092334957.1">
    <property type="nucleotide sequence ID" value="NZ_FNCP01000024.1"/>
</dbReference>
<dbReference type="Pfam" id="PF13439">
    <property type="entry name" value="Glyco_transf_4"/>
    <property type="match status" value="1"/>
</dbReference>
<dbReference type="Gene3D" id="3.40.50.2000">
    <property type="entry name" value="Glycogen Phosphorylase B"/>
    <property type="match status" value="2"/>
</dbReference>
<dbReference type="InterPro" id="IPR001296">
    <property type="entry name" value="Glyco_trans_1"/>
</dbReference>
<dbReference type="GO" id="GO:0016757">
    <property type="term" value="F:glycosyltransferase activity"/>
    <property type="evidence" value="ECO:0007669"/>
    <property type="project" value="InterPro"/>
</dbReference>
<keyword evidence="5" id="KW-1185">Reference proteome</keyword>